<dbReference type="SUPFAM" id="SSF56112">
    <property type="entry name" value="Protein kinase-like (PK-like)"/>
    <property type="match status" value="1"/>
</dbReference>
<feature type="domain" description="Protein kinase" evidence="1">
    <location>
        <begin position="1"/>
        <end position="273"/>
    </location>
</feature>
<dbReference type="Gene3D" id="1.10.510.10">
    <property type="entry name" value="Transferase(Phosphotransferase) domain 1"/>
    <property type="match status" value="1"/>
</dbReference>
<dbReference type="GO" id="GO:0004672">
    <property type="term" value="F:protein kinase activity"/>
    <property type="evidence" value="ECO:0007669"/>
    <property type="project" value="InterPro"/>
</dbReference>
<organism evidence="2 3">
    <name type="scientific">Streblomastix strix</name>
    <dbReference type="NCBI Taxonomy" id="222440"/>
    <lineage>
        <taxon>Eukaryota</taxon>
        <taxon>Metamonada</taxon>
        <taxon>Preaxostyla</taxon>
        <taxon>Oxymonadida</taxon>
        <taxon>Streblomastigidae</taxon>
        <taxon>Streblomastix</taxon>
    </lineage>
</organism>
<dbReference type="SMART" id="SM00220">
    <property type="entry name" value="S_TKc"/>
    <property type="match status" value="1"/>
</dbReference>
<dbReference type="InterPro" id="IPR011009">
    <property type="entry name" value="Kinase-like_dom_sf"/>
</dbReference>
<dbReference type="AlphaFoldDB" id="A0A5J4WLE7"/>
<dbReference type="InterPro" id="IPR050235">
    <property type="entry name" value="CK1_Ser-Thr_kinase"/>
</dbReference>
<proteinExistence type="predicted"/>
<dbReference type="OrthoDB" id="5979581at2759"/>
<evidence type="ECO:0000259" key="1">
    <source>
        <dbReference type="PROSITE" id="PS50011"/>
    </source>
</evidence>
<protein>
    <recommendedName>
        <fullName evidence="1">Protein kinase domain-containing protein</fullName>
    </recommendedName>
</protein>
<dbReference type="InterPro" id="IPR000719">
    <property type="entry name" value="Prot_kinase_dom"/>
</dbReference>
<dbReference type="EMBL" id="SNRW01001699">
    <property type="protein sequence ID" value="KAA6395382.1"/>
    <property type="molecule type" value="Genomic_DNA"/>
</dbReference>
<dbReference type="PANTHER" id="PTHR11909">
    <property type="entry name" value="CASEIN KINASE-RELATED"/>
    <property type="match status" value="1"/>
</dbReference>
<gene>
    <name evidence="2" type="ORF">EZS28_009093</name>
</gene>
<reference evidence="2 3" key="1">
    <citation type="submission" date="2019-03" db="EMBL/GenBank/DDBJ databases">
        <title>Single cell metagenomics reveals metabolic interactions within the superorganism composed of flagellate Streblomastix strix and complex community of Bacteroidetes bacteria on its surface.</title>
        <authorList>
            <person name="Treitli S.C."/>
            <person name="Kolisko M."/>
            <person name="Husnik F."/>
            <person name="Keeling P."/>
            <person name="Hampl V."/>
        </authorList>
    </citation>
    <scope>NUCLEOTIDE SEQUENCE [LARGE SCALE GENOMIC DNA]</scope>
    <source>
        <strain evidence="2">ST1C</strain>
    </source>
</reference>
<evidence type="ECO:0000313" key="2">
    <source>
        <dbReference type="EMBL" id="KAA6395382.1"/>
    </source>
</evidence>
<comment type="caution">
    <text evidence="2">The sequence shown here is derived from an EMBL/GenBank/DDBJ whole genome shotgun (WGS) entry which is preliminary data.</text>
</comment>
<sequence>MIKKLLAAGKLSNVFVARPRQGADSKRVALKNVGGSKHFAKIHGLGQHLYFQYLAMDLLGPTIYDIVKRPQMQKLSLSSVVKIGIQCLEILSVLHSAGFAHGRICLENFAIGFNKETQRNLYLIDFSESKKIDNKNEYQTQENIQDGQLKDNALKYQQTNKCIQLVQNDLQDLLRMLMALFRGVGEDQIKLSDIIENTLIEYAQIQSEIIQLNIEISKIDFESIGDYEEMIFVLRMMAESNRANLNLPFEWEVEIDQLTKKEIKNAKNKQQQI</sequence>
<accession>A0A5J4WLE7</accession>
<name>A0A5J4WLE7_9EUKA</name>
<dbReference type="Proteomes" id="UP000324800">
    <property type="component" value="Unassembled WGS sequence"/>
</dbReference>
<evidence type="ECO:0000313" key="3">
    <source>
        <dbReference type="Proteomes" id="UP000324800"/>
    </source>
</evidence>
<dbReference type="PROSITE" id="PS50011">
    <property type="entry name" value="PROTEIN_KINASE_DOM"/>
    <property type="match status" value="1"/>
</dbReference>
<dbReference type="GO" id="GO:0005524">
    <property type="term" value="F:ATP binding"/>
    <property type="evidence" value="ECO:0007669"/>
    <property type="project" value="InterPro"/>
</dbReference>